<dbReference type="AlphaFoldDB" id="A0A6L2KD08"/>
<keyword evidence="4" id="KW-0067">ATP-binding</keyword>
<keyword evidence="4" id="KW-0547">Nucleotide-binding</keyword>
<name>A0A6L2KD08_TANCI</name>
<sequence length="764" mass="86786">MIELYGATSVRKTYVKGGGFVRYPFQLAELGSIQLMENKYLIDVVGYVTNGWDFPSCGGEKCKKGVVCKEGSFWCQACDRAVEYPMLRFRLELDVSDKTTSTVVVMFDEPATELAKCSAYSLAATDEDVGLAYADDVGIVLEEVVEEDARSSNVNTSPEINIKLSKRLAAKPTISTPSKPKEERGKKTRRRKLHVAWMINRKMAKTGKPPLLNNTNAGGKQKAMASTSRHPVNTAEFSRSCIKFQYQRGKTRTLLQNFSSHNNMSLQLLKMLFVSERPRTCASARLPKRATLTFAGVPVSYHNLGPPSYECRSCNAQMWYEERTNKGNRAINPTFSLCCQEVSEIAALITNDFGDGLPSRDIVVDSKDRGPKRIPELHPSYMALQYPLLFSYGEDGFYEKIPYDTNKGTRKTNPGYVSMKQYYAYVIQQQNDQGNTLLRGGRLFQQYLVDAYTAVEEQRLQWTRNNQDTLQVDLYHNLNDAFTRGDTNAEGLGKRIVLPRIFTGGPRYMMQNYQDAMALCRAYENPDLIITFTSNPKWPKISEMLAFIPVVYAIEFQKYGLPHAYILLWIEEEWKCKTPNQVDGIISAELPSPTTDPEGYKVVTEFILQGPCGKGIACTVKGKCSKKYPKPFYSETNLDEDGYPFYPRRDSNVQAVKDLEKAKKMQKENLLFKPSIRDRYYLRMLLNVTRGPRDFKDLMTVNKQLYPTFKAACFAYGLLTDDKEWAHAISEAALCALAPHLRDLFVTMLLFCDVSRPLKLWEQT</sequence>
<dbReference type="InterPro" id="IPR025476">
    <property type="entry name" value="Helitron_helicase-like"/>
</dbReference>
<organism evidence="4">
    <name type="scientific">Tanacetum cinerariifolium</name>
    <name type="common">Dalmatian daisy</name>
    <name type="synonym">Chrysanthemum cinerariifolium</name>
    <dbReference type="NCBI Taxonomy" id="118510"/>
    <lineage>
        <taxon>Eukaryota</taxon>
        <taxon>Viridiplantae</taxon>
        <taxon>Streptophyta</taxon>
        <taxon>Embryophyta</taxon>
        <taxon>Tracheophyta</taxon>
        <taxon>Spermatophyta</taxon>
        <taxon>Magnoliopsida</taxon>
        <taxon>eudicotyledons</taxon>
        <taxon>Gunneridae</taxon>
        <taxon>Pentapetalae</taxon>
        <taxon>asterids</taxon>
        <taxon>campanulids</taxon>
        <taxon>Asterales</taxon>
        <taxon>Asteraceae</taxon>
        <taxon>Asteroideae</taxon>
        <taxon>Anthemideae</taxon>
        <taxon>Anthemidinae</taxon>
        <taxon>Tanacetum</taxon>
    </lineage>
</organism>
<accession>A0A6L2KD08</accession>
<feature type="domain" description="Replication factor A C-terminal" evidence="2">
    <location>
        <begin position="54"/>
        <end position="127"/>
    </location>
</feature>
<gene>
    <name evidence="4" type="ORF">Tci_018787</name>
</gene>
<protein>
    <submittedName>
        <fullName evidence="4">Helicase</fullName>
    </submittedName>
</protein>
<dbReference type="Pfam" id="PF14214">
    <property type="entry name" value="Helitron_like_N"/>
    <property type="match status" value="1"/>
</dbReference>
<comment type="caution">
    <text evidence="4">The sequence shown here is derived from an EMBL/GenBank/DDBJ whole genome shotgun (WGS) entry which is preliminary data.</text>
</comment>
<evidence type="ECO:0000259" key="3">
    <source>
        <dbReference type="Pfam" id="PF14214"/>
    </source>
</evidence>
<dbReference type="PANTHER" id="PTHR45786">
    <property type="entry name" value="DNA BINDING PROTEIN-LIKE"/>
    <property type="match status" value="1"/>
</dbReference>
<evidence type="ECO:0000313" key="4">
    <source>
        <dbReference type="EMBL" id="GEU46809.1"/>
    </source>
</evidence>
<feature type="compositionally biased region" description="Polar residues" evidence="1">
    <location>
        <begin position="212"/>
        <end position="230"/>
    </location>
</feature>
<dbReference type="GO" id="GO:0004386">
    <property type="term" value="F:helicase activity"/>
    <property type="evidence" value="ECO:0007669"/>
    <property type="project" value="UniProtKB-KW"/>
</dbReference>
<keyword evidence="4" id="KW-0347">Helicase</keyword>
<feature type="domain" description="Helitron helicase-like" evidence="3">
    <location>
        <begin position="422"/>
        <end position="545"/>
    </location>
</feature>
<dbReference type="Pfam" id="PF08646">
    <property type="entry name" value="Rep_fac-A_C"/>
    <property type="match status" value="1"/>
</dbReference>
<evidence type="ECO:0000256" key="1">
    <source>
        <dbReference type="SAM" id="MobiDB-lite"/>
    </source>
</evidence>
<dbReference type="EMBL" id="BKCJ010002180">
    <property type="protein sequence ID" value="GEU46809.1"/>
    <property type="molecule type" value="Genomic_DNA"/>
</dbReference>
<feature type="region of interest" description="Disordered" evidence="1">
    <location>
        <begin position="169"/>
        <end position="190"/>
    </location>
</feature>
<evidence type="ECO:0000259" key="2">
    <source>
        <dbReference type="Pfam" id="PF08646"/>
    </source>
</evidence>
<keyword evidence="4" id="KW-0378">Hydrolase</keyword>
<dbReference type="InterPro" id="IPR013955">
    <property type="entry name" value="Rep_factor-A_C"/>
</dbReference>
<reference evidence="4" key="1">
    <citation type="journal article" date="2019" name="Sci. Rep.">
        <title>Draft genome of Tanacetum cinerariifolium, the natural source of mosquito coil.</title>
        <authorList>
            <person name="Yamashiro T."/>
            <person name="Shiraishi A."/>
            <person name="Satake H."/>
            <person name="Nakayama K."/>
        </authorList>
    </citation>
    <scope>NUCLEOTIDE SEQUENCE</scope>
</reference>
<dbReference type="Gene3D" id="2.40.50.140">
    <property type="entry name" value="Nucleic acid-binding proteins"/>
    <property type="match status" value="1"/>
</dbReference>
<proteinExistence type="predicted"/>
<dbReference type="SUPFAM" id="SSF50249">
    <property type="entry name" value="Nucleic acid-binding proteins"/>
    <property type="match status" value="1"/>
</dbReference>
<feature type="region of interest" description="Disordered" evidence="1">
    <location>
        <begin position="206"/>
        <end position="230"/>
    </location>
</feature>
<dbReference type="InterPro" id="IPR012340">
    <property type="entry name" value="NA-bd_OB-fold"/>
</dbReference>
<dbReference type="PANTHER" id="PTHR45786:SF74">
    <property type="entry name" value="ATP-DEPENDENT DNA HELICASE"/>
    <property type="match status" value="1"/>
</dbReference>